<evidence type="ECO:0000313" key="8">
    <source>
        <dbReference type="EMBL" id="EQD51278.1"/>
    </source>
</evidence>
<gene>
    <name evidence="8" type="ORF">B1A_13116</name>
</gene>
<evidence type="ECO:0000256" key="4">
    <source>
        <dbReference type="ARBA" id="ARBA00022741"/>
    </source>
</evidence>
<keyword evidence="4" id="KW-0547">Nucleotide-binding</keyword>
<dbReference type="EC" id="2.7.4.8" evidence="2"/>
<dbReference type="PROSITE" id="PS50052">
    <property type="entry name" value="GUANYLATE_KINASE_2"/>
    <property type="match status" value="1"/>
</dbReference>
<dbReference type="InterPro" id="IPR027417">
    <property type="entry name" value="P-loop_NTPase"/>
</dbReference>
<dbReference type="PANTHER" id="PTHR23117:SF13">
    <property type="entry name" value="GUANYLATE KINASE"/>
    <property type="match status" value="1"/>
</dbReference>
<evidence type="ECO:0000256" key="1">
    <source>
        <dbReference type="ARBA" id="ARBA00005790"/>
    </source>
</evidence>
<comment type="caution">
    <text evidence="8">The sequence shown here is derived from an EMBL/GenBank/DDBJ whole genome shotgun (WGS) entry which is preliminary data.</text>
</comment>
<keyword evidence="5 8" id="KW-0418">Kinase</keyword>
<dbReference type="PROSITE" id="PS00856">
    <property type="entry name" value="GUANYLATE_KINASE_1"/>
    <property type="match status" value="1"/>
</dbReference>
<dbReference type="GO" id="GO:0005524">
    <property type="term" value="F:ATP binding"/>
    <property type="evidence" value="ECO:0007669"/>
    <property type="project" value="UniProtKB-KW"/>
</dbReference>
<dbReference type="PANTHER" id="PTHR23117">
    <property type="entry name" value="GUANYLATE KINASE-RELATED"/>
    <property type="match status" value="1"/>
</dbReference>
<dbReference type="HAMAP" id="MF_00328">
    <property type="entry name" value="Guanylate_kinase"/>
    <property type="match status" value="1"/>
</dbReference>
<dbReference type="AlphaFoldDB" id="T1A332"/>
<proteinExistence type="inferred from homology"/>
<dbReference type="SMART" id="SM00072">
    <property type="entry name" value="GuKc"/>
    <property type="match status" value="1"/>
</dbReference>
<keyword evidence="6" id="KW-0067">ATP-binding</keyword>
<name>T1A332_9ZZZZ</name>
<sequence length="208" mass="23431">MMSDTDPSLPGQLFIVTAPSGAGKSSLIAALLKQDPRVRLSVSHTTRAPRLGEVEGQDYHFVSPAAFLALRTENQFLEWAEVYGNFYGTTRQSLEDLQNQGFDVILEIDWQGARQVRQLYPESLGVFILPPSLETLRNRLQGRGKDDPATIEMRLSLAQDDLSHENEFEYAIINADFDEALRDLAAILRAARCRRACQYPRYASLLTR</sequence>
<dbReference type="InterPro" id="IPR008144">
    <property type="entry name" value="Guanylate_kin-like_dom"/>
</dbReference>
<dbReference type="SUPFAM" id="SSF52540">
    <property type="entry name" value="P-loop containing nucleoside triphosphate hydrolases"/>
    <property type="match status" value="1"/>
</dbReference>
<evidence type="ECO:0000259" key="7">
    <source>
        <dbReference type="PROSITE" id="PS50052"/>
    </source>
</evidence>
<dbReference type="Pfam" id="PF00625">
    <property type="entry name" value="Guanylate_kin"/>
    <property type="match status" value="1"/>
</dbReference>
<dbReference type="EMBL" id="AUZX01009576">
    <property type="protein sequence ID" value="EQD51278.1"/>
    <property type="molecule type" value="Genomic_DNA"/>
</dbReference>
<dbReference type="GO" id="GO:0005829">
    <property type="term" value="C:cytosol"/>
    <property type="evidence" value="ECO:0007669"/>
    <property type="project" value="TreeGrafter"/>
</dbReference>
<reference evidence="8" key="2">
    <citation type="journal article" date="2014" name="ISME J.">
        <title>Microbial stratification in low pH oxic and suboxic macroscopic growths along an acid mine drainage.</title>
        <authorList>
            <person name="Mendez-Garcia C."/>
            <person name="Mesa V."/>
            <person name="Sprenger R.R."/>
            <person name="Richter M."/>
            <person name="Diez M.S."/>
            <person name="Solano J."/>
            <person name="Bargiela R."/>
            <person name="Golyshina O.V."/>
            <person name="Manteca A."/>
            <person name="Ramos J.L."/>
            <person name="Gallego J.R."/>
            <person name="Llorente I."/>
            <person name="Martins Dos Santos V.A."/>
            <person name="Jensen O.N."/>
            <person name="Pelaez A.I."/>
            <person name="Sanchez J."/>
            <person name="Ferrer M."/>
        </authorList>
    </citation>
    <scope>NUCLEOTIDE SEQUENCE</scope>
</reference>
<dbReference type="GO" id="GO:0004385">
    <property type="term" value="F:GMP kinase activity"/>
    <property type="evidence" value="ECO:0007669"/>
    <property type="project" value="UniProtKB-EC"/>
</dbReference>
<accession>T1A332</accession>
<dbReference type="NCBIfam" id="TIGR03263">
    <property type="entry name" value="guanyl_kin"/>
    <property type="match status" value="1"/>
</dbReference>
<comment type="similarity">
    <text evidence="1">Belongs to the guanylate kinase family.</text>
</comment>
<evidence type="ECO:0000256" key="6">
    <source>
        <dbReference type="ARBA" id="ARBA00022840"/>
    </source>
</evidence>
<dbReference type="Gene3D" id="3.40.50.300">
    <property type="entry name" value="P-loop containing nucleotide triphosphate hydrolases"/>
    <property type="match status" value="1"/>
</dbReference>
<evidence type="ECO:0000256" key="5">
    <source>
        <dbReference type="ARBA" id="ARBA00022777"/>
    </source>
</evidence>
<protein>
    <recommendedName>
        <fullName evidence="2">guanylate kinase</fullName>
        <ecNumber evidence="2">2.7.4.8</ecNumber>
    </recommendedName>
</protein>
<dbReference type="CDD" id="cd00071">
    <property type="entry name" value="GMPK"/>
    <property type="match status" value="1"/>
</dbReference>
<dbReference type="Gene3D" id="3.30.63.10">
    <property type="entry name" value="Guanylate Kinase phosphate binding domain"/>
    <property type="match status" value="1"/>
</dbReference>
<evidence type="ECO:0000256" key="3">
    <source>
        <dbReference type="ARBA" id="ARBA00022679"/>
    </source>
</evidence>
<reference evidence="8" key="1">
    <citation type="submission" date="2013-08" db="EMBL/GenBank/DDBJ databases">
        <authorList>
            <person name="Mendez C."/>
            <person name="Richter M."/>
            <person name="Ferrer M."/>
            <person name="Sanchez J."/>
        </authorList>
    </citation>
    <scope>NUCLEOTIDE SEQUENCE</scope>
</reference>
<dbReference type="InterPro" id="IPR008145">
    <property type="entry name" value="GK/Ca_channel_bsu"/>
</dbReference>
<dbReference type="InterPro" id="IPR020590">
    <property type="entry name" value="Guanylate_kinase_CS"/>
</dbReference>
<evidence type="ECO:0000256" key="2">
    <source>
        <dbReference type="ARBA" id="ARBA00012961"/>
    </source>
</evidence>
<keyword evidence="3 8" id="KW-0808">Transferase</keyword>
<dbReference type="FunFam" id="3.30.63.10:FF:000002">
    <property type="entry name" value="Guanylate kinase 1"/>
    <property type="match status" value="1"/>
</dbReference>
<feature type="domain" description="Guanylate kinase-like" evidence="7">
    <location>
        <begin position="11"/>
        <end position="189"/>
    </location>
</feature>
<dbReference type="InterPro" id="IPR017665">
    <property type="entry name" value="Guanylate_kinase"/>
</dbReference>
<organism evidence="8">
    <name type="scientific">mine drainage metagenome</name>
    <dbReference type="NCBI Taxonomy" id="410659"/>
    <lineage>
        <taxon>unclassified sequences</taxon>
        <taxon>metagenomes</taxon>
        <taxon>ecological metagenomes</taxon>
    </lineage>
</organism>